<evidence type="ECO:0000259" key="5">
    <source>
        <dbReference type="PROSITE" id="PS50089"/>
    </source>
</evidence>
<dbReference type="Gene3D" id="3.30.40.10">
    <property type="entry name" value="Zinc/RING finger domain, C3HC4 (zinc finger)"/>
    <property type="match status" value="2"/>
</dbReference>
<evidence type="ECO:0000256" key="3">
    <source>
        <dbReference type="ARBA" id="ARBA00022833"/>
    </source>
</evidence>
<dbReference type="SUPFAM" id="SSF49599">
    <property type="entry name" value="TRAF domain-like"/>
    <property type="match status" value="1"/>
</dbReference>
<dbReference type="InterPro" id="IPR004162">
    <property type="entry name" value="SINA-like_animal"/>
</dbReference>
<keyword evidence="7" id="KW-1185">Reference proteome</keyword>
<dbReference type="InterPro" id="IPR001841">
    <property type="entry name" value="Znf_RING"/>
</dbReference>
<evidence type="ECO:0000313" key="6">
    <source>
        <dbReference type="EMBL" id="CAL8114783.1"/>
    </source>
</evidence>
<accession>A0ABP1R2U2</accession>
<dbReference type="EMBL" id="CAXLJM020000050">
    <property type="protein sequence ID" value="CAL8114783.1"/>
    <property type="molecule type" value="Genomic_DNA"/>
</dbReference>
<evidence type="ECO:0000256" key="2">
    <source>
        <dbReference type="ARBA" id="ARBA00022771"/>
    </source>
</evidence>
<feature type="domain" description="RING-type" evidence="5">
    <location>
        <begin position="11"/>
        <end position="46"/>
    </location>
</feature>
<dbReference type="SUPFAM" id="SSF57850">
    <property type="entry name" value="RING/U-box"/>
    <property type="match status" value="1"/>
</dbReference>
<evidence type="ECO:0000313" key="7">
    <source>
        <dbReference type="Proteomes" id="UP001642540"/>
    </source>
</evidence>
<dbReference type="PROSITE" id="PS50089">
    <property type="entry name" value="ZF_RING_2"/>
    <property type="match status" value="1"/>
</dbReference>
<dbReference type="Proteomes" id="UP001642540">
    <property type="component" value="Unassembled WGS sequence"/>
</dbReference>
<reference evidence="6 7" key="1">
    <citation type="submission" date="2024-08" db="EMBL/GenBank/DDBJ databases">
        <authorList>
            <person name="Cucini C."/>
            <person name="Frati F."/>
        </authorList>
    </citation>
    <scope>NUCLEOTIDE SEQUENCE [LARGE SCALE GENOMIC DNA]</scope>
</reference>
<evidence type="ECO:0000256" key="1">
    <source>
        <dbReference type="ARBA" id="ARBA00022723"/>
    </source>
</evidence>
<name>A0ABP1R2U2_9HEXA</name>
<protein>
    <recommendedName>
        <fullName evidence="5">RING-type domain-containing protein</fullName>
    </recommendedName>
</protein>
<keyword evidence="2 4" id="KW-0863">Zinc-finger</keyword>
<keyword evidence="1" id="KW-0479">Metal-binding</keyword>
<comment type="caution">
    <text evidence="6">The sequence shown here is derived from an EMBL/GenBank/DDBJ whole genome shotgun (WGS) entry which is preliminary data.</text>
</comment>
<proteinExistence type="predicted"/>
<dbReference type="PANTHER" id="PTHR45877:SF2">
    <property type="entry name" value="E3 UBIQUITIN-PROTEIN LIGASE SINA-RELATED"/>
    <property type="match status" value="1"/>
</dbReference>
<sequence length="322" mass="36764">MNDELKDYLTCPVCYGVPENEVFQCHDGHIVCGRCSRNLVACPQCRAPYGVRKIRNRALEAILDHQEFECQFKDLGCTAKLPRKGLNNHIHQCQYNVNSARICKYIGYPNCAFAPGFDRAETIAHFRQHGVLIRNAPVMQISLDNFSFYLEGGIDTSGNPEEKQLLPTLMNLEGNGTGPLFLILSKLTTNGFMAWTCIQVWNNDEISTERCSFFIVLKFKNSSSSFDGIGETTKLEYILKPIVDLQNSEPFLKTYPLQIPTALIYEKFWDRERNSIKVDIRVTESREFSEEGVDVDALDHLEETWVLCPHRNRQIVVLQEGV</sequence>
<dbReference type="InterPro" id="IPR013083">
    <property type="entry name" value="Znf_RING/FYVE/PHD"/>
</dbReference>
<dbReference type="InterPro" id="IPR049548">
    <property type="entry name" value="Sina-like_RING"/>
</dbReference>
<dbReference type="Pfam" id="PF21362">
    <property type="entry name" value="Sina_RING"/>
    <property type="match status" value="1"/>
</dbReference>
<gene>
    <name evidence="6" type="ORF">ODALV1_LOCUS16615</name>
</gene>
<evidence type="ECO:0000256" key="4">
    <source>
        <dbReference type="PROSITE-ProRule" id="PRU00175"/>
    </source>
</evidence>
<keyword evidence="3" id="KW-0862">Zinc</keyword>
<organism evidence="6 7">
    <name type="scientific">Orchesella dallaii</name>
    <dbReference type="NCBI Taxonomy" id="48710"/>
    <lineage>
        <taxon>Eukaryota</taxon>
        <taxon>Metazoa</taxon>
        <taxon>Ecdysozoa</taxon>
        <taxon>Arthropoda</taxon>
        <taxon>Hexapoda</taxon>
        <taxon>Collembola</taxon>
        <taxon>Entomobryomorpha</taxon>
        <taxon>Entomobryoidea</taxon>
        <taxon>Orchesellidae</taxon>
        <taxon>Orchesellinae</taxon>
        <taxon>Orchesella</taxon>
    </lineage>
</organism>
<dbReference type="PANTHER" id="PTHR45877">
    <property type="entry name" value="E3 UBIQUITIN-PROTEIN LIGASE SIAH2"/>
    <property type="match status" value="1"/>
</dbReference>